<accession>A0AAD8A5L8</accession>
<gene>
    <name evidence="1" type="ORF">L9F63_027696</name>
</gene>
<dbReference type="EMBL" id="JASPKZ010003722">
    <property type="protein sequence ID" value="KAJ9593060.1"/>
    <property type="molecule type" value="Genomic_DNA"/>
</dbReference>
<sequence length="122" mass="14342">LRLDCKDIFGWTWIPIKYKEARFVYNDYVFVTPTIEQDMRYCCTFNAMNPMIVYKNLSDNYLISRAPNTSSYDWNVETGFEVQGGVERKNMPLRPFKIGVDGGLNVYLKLNDSYCDMTTKFQ</sequence>
<evidence type="ECO:0000313" key="1">
    <source>
        <dbReference type="EMBL" id="KAJ9593060.1"/>
    </source>
</evidence>
<reference evidence="1" key="1">
    <citation type="journal article" date="2023" name="IScience">
        <title>Live-bearing cockroach genome reveals convergent evolutionary mechanisms linked to viviparity in insects and beyond.</title>
        <authorList>
            <person name="Fouks B."/>
            <person name="Harrison M.C."/>
            <person name="Mikhailova A.A."/>
            <person name="Marchal E."/>
            <person name="English S."/>
            <person name="Carruthers M."/>
            <person name="Jennings E.C."/>
            <person name="Chiamaka E.L."/>
            <person name="Frigard R.A."/>
            <person name="Pippel M."/>
            <person name="Attardo G.M."/>
            <person name="Benoit J.B."/>
            <person name="Bornberg-Bauer E."/>
            <person name="Tobe S.S."/>
        </authorList>
    </citation>
    <scope>NUCLEOTIDE SEQUENCE</scope>
    <source>
        <strain evidence="1">Stay&amp;Tobe</strain>
    </source>
</reference>
<protein>
    <submittedName>
        <fullName evidence="1">Uncharacterized protein</fullName>
    </submittedName>
</protein>
<comment type="caution">
    <text evidence="1">The sequence shown here is derived from an EMBL/GenBank/DDBJ whole genome shotgun (WGS) entry which is preliminary data.</text>
</comment>
<proteinExistence type="predicted"/>
<evidence type="ECO:0000313" key="2">
    <source>
        <dbReference type="Proteomes" id="UP001233999"/>
    </source>
</evidence>
<dbReference type="Proteomes" id="UP001233999">
    <property type="component" value="Unassembled WGS sequence"/>
</dbReference>
<dbReference type="AlphaFoldDB" id="A0AAD8A5L8"/>
<keyword evidence="2" id="KW-1185">Reference proteome</keyword>
<name>A0AAD8A5L8_DIPPU</name>
<feature type="non-terminal residue" evidence="1">
    <location>
        <position position="1"/>
    </location>
</feature>
<organism evidence="1 2">
    <name type="scientific">Diploptera punctata</name>
    <name type="common">Pacific beetle cockroach</name>
    <dbReference type="NCBI Taxonomy" id="6984"/>
    <lineage>
        <taxon>Eukaryota</taxon>
        <taxon>Metazoa</taxon>
        <taxon>Ecdysozoa</taxon>
        <taxon>Arthropoda</taxon>
        <taxon>Hexapoda</taxon>
        <taxon>Insecta</taxon>
        <taxon>Pterygota</taxon>
        <taxon>Neoptera</taxon>
        <taxon>Polyneoptera</taxon>
        <taxon>Dictyoptera</taxon>
        <taxon>Blattodea</taxon>
        <taxon>Blaberoidea</taxon>
        <taxon>Blaberidae</taxon>
        <taxon>Diplopterinae</taxon>
        <taxon>Diploptera</taxon>
    </lineage>
</organism>
<reference evidence="1" key="2">
    <citation type="submission" date="2023-05" db="EMBL/GenBank/DDBJ databases">
        <authorList>
            <person name="Fouks B."/>
        </authorList>
    </citation>
    <scope>NUCLEOTIDE SEQUENCE</scope>
    <source>
        <strain evidence="1">Stay&amp;Tobe</strain>
        <tissue evidence="1">Testes</tissue>
    </source>
</reference>
<feature type="non-terminal residue" evidence="1">
    <location>
        <position position="122"/>
    </location>
</feature>